<evidence type="ECO:0000313" key="7">
    <source>
        <dbReference type="Proteomes" id="UP001549145"/>
    </source>
</evidence>
<comment type="caution">
    <text evidence="6">The sequence shown here is derived from an EMBL/GenBank/DDBJ whole genome shotgun (WGS) entry which is preliminary data.</text>
</comment>
<accession>A0ABV2L6L9</accession>
<evidence type="ECO:0000256" key="3">
    <source>
        <dbReference type="ARBA" id="ARBA00022801"/>
    </source>
</evidence>
<dbReference type="GO" id="GO:0006508">
    <property type="term" value="P:proteolysis"/>
    <property type="evidence" value="ECO:0007669"/>
    <property type="project" value="UniProtKB-KW"/>
</dbReference>
<evidence type="ECO:0000259" key="5">
    <source>
        <dbReference type="Pfam" id="PF04586"/>
    </source>
</evidence>
<organism evidence="6 7">
    <name type="scientific">Methylobacterium goesingense</name>
    <dbReference type="NCBI Taxonomy" id="243690"/>
    <lineage>
        <taxon>Bacteria</taxon>
        <taxon>Pseudomonadati</taxon>
        <taxon>Pseudomonadota</taxon>
        <taxon>Alphaproteobacteria</taxon>
        <taxon>Hyphomicrobiales</taxon>
        <taxon>Methylobacteriaceae</taxon>
        <taxon>Methylobacterium</taxon>
    </lineage>
</organism>
<protein>
    <submittedName>
        <fullName evidence="6">HK97 family phage prohead protease</fullName>
    </submittedName>
</protein>
<proteinExistence type="predicted"/>
<dbReference type="Pfam" id="PF04586">
    <property type="entry name" value="Peptidase_S78"/>
    <property type="match status" value="1"/>
</dbReference>
<dbReference type="RefSeq" id="WP_238280670.1">
    <property type="nucleotide sequence ID" value="NZ_BPQL01000095.1"/>
</dbReference>
<keyword evidence="1" id="KW-1188">Viral release from host cell</keyword>
<feature type="region of interest" description="Disordered" evidence="4">
    <location>
        <begin position="150"/>
        <end position="180"/>
    </location>
</feature>
<dbReference type="EMBL" id="JBEPMM010000008">
    <property type="protein sequence ID" value="MET3693473.1"/>
    <property type="molecule type" value="Genomic_DNA"/>
</dbReference>
<sequence length="180" mass="19337">MDGHFTGYASLFGVPDLGRDVVAPGAFAASLAARGAAGIRMLWQHDPAEPVGRWLSLREDSRGLRVAGQLNLAVQRARELDALLREGSLDGLSIGFRTVRAQPQRGGLRRLEAIDLWEISLVTFPLQTGARIAAPDRTSLAQDLHALARRMAPPRRPAPPSTRPGSRPAAILPAPSARFA</sequence>
<evidence type="ECO:0000256" key="2">
    <source>
        <dbReference type="ARBA" id="ARBA00022670"/>
    </source>
</evidence>
<gene>
    <name evidence="6" type="ORF">ABID43_003023</name>
</gene>
<keyword evidence="2 6" id="KW-0645">Protease</keyword>
<evidence type="ECO:0000256" key="1">
    <source>
        <dbReference type="ARBA" id="ARBA00022612"/>
    </source>
</evidence>
<dbReference type="Proteomes" id="UP001549145">
    <property type="component" value="Unassembled WGS sequence"/>
</dbReference>
<evidence type="ECO:0000256" key="4">
    <source>
        <dbReference type="SAM" id="MobiDB-lite"/>
    </source>
</evidence>
<feature type="domain" description="Prohead serine protease" evidence="5">
    <location>
        <begin position="4"/>
        <end position="135"/>
    </location>
</feature>
<keyword evidence="3" id="KW-0378">Hydrolase</keyword>
<evidence type="ECO:0000313" key="6">
    <source>
        <dbReference type="EMBL" id="MET3693473.1"/>
    </source>
</evidence>
<dbReference type="InterPro" id="IPR054613">
    <property type="entry name" value="Peptidase_S78_dom"/>
</dbReference>
<keyword evidence="7" id="KW-1185">Reference proteome</keyword>
<reference evidence="6 7" key="1">
    <citation type="submission" date="2024-06" db="EMBL/GenBank/DDBJ databases">
        <title>Genomic Encyclopedia of Type Strains, Phase IV (KMG-IV): sequencing the most valuable type-strain genomes for metagenomic binning, comparative biology and taxonomic classification.</title>
        <authorList>
            <person name="Goeker M."/>
        </authorList>
    </citation>
    <scope>NUCLEOTIDE SEQUENCE [LARGE SCALE GENOMIC DNA]</scope>
    <source>
        <strain evidence="6 7">DSM 21331</strain>
    </source>
</reference>
<name>A0ABV2L6L9_9HYPH</name>
<dbReference type="NCBIfam" id="TIGR01543">
    <property type="entry name" value="proheadase_HK97"/>
    <property type="match status" value="1"/>
</dbReference>
<dbReference type="SUPFAM" id="SSF50789">
    <property type="entry name" value="Herpes virus serine proteinase, assemblin"/>
    <property type="match status" value="1"/>
</dbReference>
<dbReference type="InterPro" id="IPR006433">
    <property type="entry name" value="Prohead_protease"/>
</dbReference>
<dbReference type="GO" id="GO:0008233">
    <property type="term" value="F:peptidase activity"/>
    <property type="evidence" value="ECO:0007669"/>
    <property type="project" value="UniProtKB-KW"/>
</dbReference>